<dbReference type="InterPro" id="IPR036390">
    <property type="entry name" value="WH_DNA-bd_sf"/>
</dbReference>
<dbReference type="OrthoDB" id="594504at2"/>
<keyword evidence="1" id="KW-0677">Repeat</keyword>
<comment type="caution">
    <text evidence="4">The sequence shown here is derived from an EMBL/GenBank/DDBJ whole genome shotgun (WGS) entry which is preliminary data.</text>
</comment>
<dbReference type="InterPro" id="IPR011990">
    <property type="entry name" value="TPR-like_helical_dom_sf"/>
</dbReference>
<dbReference type="GO" id="GO:0003700">
    <property type="term" value="F:DNA-binding transcription factor activity"/>
    <property type="evidence" value="ECO:0007669"/>
    <property type="project" value="InterPro"/>
</dbReference>
<sequence>MNESAFLSVFTPSRTAPEDLEAIFVQRHALLADAVERVRESAGSGHKHHLLFVGPRGTGKSHLLTLLVHRAGSDESLQQSLRIAWLNEDETSTTLLELLRRIYLALSKRYPGDYRADDLEPIYDLDAEAAERLLASLLLEKQAGKTLLVALENLDALFEGLGKTGQQRLRAFIQEHPVMTIVATAQRLVDDVSKRNSTFFGFFQTEMLAMLSVEEAAELLGKIAALNRQDKAAAFLRSPTGRSRVRALHHLSGGNHRVYLVLSQFITGDNINALVDPFAKMVDEMTPYYQERIRWLPPQQRKIVEFLCSRERPTPVKDMARHLFASQQTISSQLKDLRAKGYVQSAQRGRESLYEIAEPLMRICVEIKENQTPGPLRLLVDFLRVWYDGVQLDERLSACGEGSLARHYLQAAIDRNSVWGNLRAQLLVEDFRSELNDEQREQWMSLIESTVKLSEELALACGELAKGNHELGMRYLEEICRETDKYSQPVIEAAYAIAAITYFEFNRIEAGMLMVERLLELPNASGDLVSIALNRRGTIYEELSMPEKALKDYSHVIEFGDVAPEQTAKALLQRGRIKGQMGEIEEALRDFNSVGELHDVSPDLISRAHYSRGIALRLLGDFADAIAANTTAIEFPEKSPETLANALYNRGLLYSMTDRLEDAERDYATILTIDNLPDDLSTDAHFALALVNFMLGRWNVGMARLADGLGQLTAKSQPEEVLFTAMVAFVYASSLTTAARKQRIAELAQVFEQHHASTYLGEALIHHLGSIHRDPNETPSPDNLEQWCVAWEAAGTNSEALKLPLRLLRTGTDFLKAGAQDRSVLLDLNQEERQILVQTFGLGED</sequence>
<proteinExistence type="predicted"/>
<evidence type="ECO:0000256" key="1">
    <source>
        <dbReference type="ARBA" id="ARBA00022737"/>
    </source>
</evidence>
<evidence type="ECO:0000313" key="4">
    <source>
        <dbReference type="EMBL" id="OAI23246.1"/>
    </source>
</evidence>
<protein>
    <submittedName>
        <fullName evidence="4">ArsR family transcriptional regulator</fullName>
    </submittedName>
</protein>
<dbReference type="STRING" id="702114.A1355_21780"/>
<name>A0A177NYX1_9GAMM</name>
<dbReference type="PANTHER" id="PTHR44858:SF1">
    <property type="entry name" value="UDP-N-ACETYLGLUCOSAMINE--PEPTIDE N-ACETYLGLUCOSAMINYLTRANSFERASE SPINDLY-RELATED"/>
    <property type="match status" value="1"/>
</dbReference>
<dbReference type="EMBL" id="LUUK01000064">
    <property type="protein sequence ID" value="OAI23246.1"/>
    <property type="molecule type" value="Genomic_DNA"/>
</dbReference>
<organism evidence="4 5">
    <name type="scientific">Methylomonas koyamae</name>
    <dbReference type="NCBI Taxonomy" id="702114"/>
    <lineage>
        <taxon>Bacteria</taxon>
        <taxon>Pseudomonadati</taxon>
        <taxon>Pseudomonadota</taxon>
        <taxon>Gammaproteobacteria</taxon>
        <taxon>Methylococcales</taxon>
        <taxon>Methylococcaceae</taxon>
        <taxon>Methylomonas</taxon>
    </lineage>
</organism>
<keyword evidence="5" id="KW-1185">Reference proteome</keyword>
<evidence type="ECO:0000256" key="2">
    <source>
        <dbReference type="ARBA" id="ARBA00022803"/>
    </source>
</evidence>
<dbReference type="SUPFAM" id="SSF52540">
    <property type="entry name" value="P-loop containing nucleoside triphosphate hydrolases"/>
    <property type="match status" value="1"/>
</dbReference>
<dbReference type="Pfam" id="PF01022">
    <property type="entry name" value="HTH_5"/>
    <property type="match status" value="1"/>
</dbReference>
<evidence type="ECO:0000259" key="3">
    <source>
        <dbReference type="SMART" id="SM00418"/>
    </source>
</evidence>
<dbReference type="InterPro" id="IPR019734">
    <property type="entry name" value="TPR_rpt"/>
</dbReference>
<dbReference type="Proteomes" id="UP000077628">
    <property type="component" value="Unassembled WGS sequence"/>
</dbReference>
<dbReference type="SMART" id="SM00418">
    <property type="entry name" value="HTH_ARSR"/>
    <property type="match status" value="1"/>
</dbReference>
<dbReference type="CDD" id="cd00090">
    <property type="entry name" value="HTH_ARSR"/>
    <property type="match status" value="1"/>
</dbReference>
<reference evidence="5" key="1">
    <citation type="submission" date="2016-03" db="EMBL/GenBank/DDBJ databases">
        <authorList>
            <person name="Heylen K."/>
            <person name="De Vos P."/>
            <person name="Vekeman B."/>
        </authorList>
    </citation>
    <scope>NUCLEOTIDE SEQUENCE [LARGE SCALE GENOMIC DNA]</scope>
    <source>
        <strain evidence="5">R-45383</strain>
    </source>
</reference>
<dbReference type="InterPro" id="IPR050498">
    <property type="entry name" value="Ycf3"/>
</dbReference>
<dbReference type="Gene3D" id="1.25.40.10">
    <property type="entry name" value="Tetratricopeptide repeat domain"/>
    <property type="match status" value="1"/>
</dbReference>
<evidence type="ECO:0000313" key="5">
    <source>
        <dbReference type="Proteomes" id="UP000077628"/>
    </source>
</evidence>
<dbReference type="Gene3D" id="1.10.10.10">
    <property type="entry name" value="Winged helix-like DNA-binding domain superfamily/Winged helix DNA-binding domain"/>
    <property type="match status" value="1"/>
</dbReference>
<feature type="domain" description="HTH arsR-type" evidence="3">
    <location>
        <begin position="291"/>
        <end position="369"/>
    </location>
</feature>
<gene>
    <name evidence="4" type="ORF">A1355_21780</name>
</gene>
<dbReference type="InterPro" id="IPR027417">
    <property type="entry name" value="P-loop_NTPase"/>
</dbReference>
<dbReference type="AlphaFoldDB" id="A0A177NYX1"/>
<keyword evidence="2" id="KW-0802">TPR repeat</keyword>
<dbReference type="SUPFAM" id="SSF46785">
    <property type="entry name" value="Winged helix' DNA-binding domain"/>
    <property type="match status" value="1"/>
</dbReference>
<accession>A0A177NYX1</accession>
<dbReference type="RefSeq" id="WP_064025969.1">
    <property type="nucleotide sequence ID" value="NZ_LUUK01000064.1"/>
</dbReference>
<dbReference type="SMART" id="SM00028">
    <property type="entry name" value="TPR"/>
    <property type="match status" value="4"/>
</dbReference>
<dbReference type="InterPro" id="IPR036388">
    <property type="entry name" value="WH-like_DNA-bd_sf"/>
</dbReference>
<dbReference type="InterPro" id="IPR011991">
    <property type="entry name" value="ArsR-like_HTH"/>
</dbReference>
<dbReference type="Gene3D" id="3.40.50.300">
    <property type="entry name" value="P-loop containing nucleotide triphosphate hydrolases"/>
    <property type="match status" value="1"/>
</dbReference>
<dbReference type="InterPro" id="IPR001845">
    <property type="entry name" value="HTH_ArsR_DNA-bd_dom"/>
</dbReference>
<dbReference type="SUPFAM" id="SSF48452">
    <property type="entry name" value="TPR-like"/>
    <property type="match status" value="1"/>
</dbReference>
<dbReference type="PANTHER" id="PTHR44858">
    <property type="entry name" value="TETRATRICOPEPTIDE REPEAT PROTEIN 6"/>
    <property type="match status" value="1"/>
</dbReference>